<evidence type="ECO:0000313" key="1">
    <source>
        <dbReference type="EMBL" id="AQW87201.1"/>
    </source>
</evidence>
<name>A0A1S6U633_9BACT</name>
<dbReference type="PANTHER" id="PTHR35810:SF1">
    <property type="entry name" value="CYTOPLASMIC PROTEIN"/>
    <property type="match status" value="1"/>
</dbReference>
<evidence type="ECO:0000313" key="2">
    <source>
        <dbReference type="Proteomes" id="UP000190868"/>
    </source>
</evidence>
<protein>
    <submittedName>
        <fullName evidence="1">Putative virulence protein, RhuM family</fullName>
    </submittedName>
</protein>
<sequence length="331" mass="38862">MIDVTKQNFIMYSVEDKDINIQILADSKNETIWLNQKQIAEIFDTDRSGITKHITNIYENQELEEKSTCELFAQVRKDGTSINVKHYNLDMIIAIGYRVNSKKATKFRIWATKTLKEYLTKGFILDKERLKQGNNIFNKDYLDELIEQIREIRASEKMFYQKIQAVYALSIDYDKSSELAKNFFAFAQMKLEYAITHQTSAEIISQRVDHTKEHLGLTSWSGSEYGKEPIKKDVSVAKNYLKEDEIKNLNRLTTMLLDYVENQVKQGKVFTMSDWVVKLDSFLEFNGYDVLDDFGKIKSQKAKDKAELEYQKFQELKQTQYIEELENKTKD</sequence>
<dbReference type="Pfam" id="PF13310">
    <property type="entry name" value="Virulence_RhuM"/>
    <property type="match status" value="1"/>
</dbReference>
<dbReference type="RefSeq" id="WP_078424272.1">
    <property type="nucleotide sequence ID" value="NZ_CP017258.1"/>
</dbReference>
<dbReference type="EMBL" id="CP017258">
    <property type="protein sequence ID" value="AQW87201.1"/>
    <property type="molecule type" value="Genomic_DNA"/>
</dbReference>
<dbReference type="InterPro" id="IPR011204">
    <property type="entry name" value="Virulence_RhuM-like"/>
</dbReference>
<dbReference type="Proteomes" id="UP000190868">
    <property type="component" value="Chromosome"/>
</dbReference>
<organism evidence="1 2">
    <name type="scientific">Campylobacter pinnipediorum subsp. caledonicus</name>
    <dbReference type="NCBI Taxonomy" id="1874362"/>
    <lineage>
        <taxon>Bacteria</taxon>
        <taxon>Pseudomonadati</taxon>
        <taxon>Campylobacterota</taxon>
        <taxon>Epsilonproteobacteria</taxon>
        <taxon>Campylobacterales</taxon>
        <taxon>Campylobacteraceae</taxon>
        <taxon>Campylobacter</taxon>
    </lineage>
</organism>
<reference evidence="2" key="1">
    <citation type="submission" date="2016-09" db="EMBL/GenBank/DDBJ databases">
        <title>Comparative genomics of the Campylobacter concisus group.</title>
        <authorList>
            <person name="Miller W.G."/>
            <person name="Yee E."/>
            <person name="Chapman M.H."/>
            <person name="Huynh S."/>
            <person name="Bono J.L."/>
            <person name="On S.L.W."/>
            <person name="StLeger J."/>
            <person name="Foster G."/>
            <person name="Parker C.T."/>
        </authorList>
    </citation>
    <scope>NUCLEOTIDE SEQUENCE [LARGE SCALE GENOMIC DNA]</scope>
    <source>
        <strain evidence="2">RM18021</strain>
    </source>
</reference>
<dbReference type="AlphaFoldDB" id="A0A1S6U633"/>
<dbReference type="PIRSF" id="PIRSF015268">
    <property type="entry name" value="Virulence_RhuM"/>
    <property type="match status" value="1"/>
</dbReference>
<proteinExistence type="predicted"/>
<gene>
    <name evidence="1" type="ORF">CPIN18021_0356</name>
</gene>
<dbReference type="PANTHER" id="PTHR35810">
    <property type="entry name" value="CYTOPLASMIC PROTEIN-RELATED"/>
    <property type="match status" value="1"/>
</dbReference>
<accession>A0A1S6U633</accession>
<keyword evidence="2" id="KW-1185">Reference proteome</keyword>